<dbReference type="Proteomes" id="UP000799437">
    <property type="component" value="Unassembled WGS sequence"/>
</dbReference>
<protein>
    <recommendedName>
        <fullName evidence="6">PHD-type domain-containing protein</fullName>
    </recommendedName>
</protein>
<dbReference type="SUPFAM" id="SSF57903">
    <property type="entry name" value="FYVE/PHD zinc finger"/>
    <property type="match status" value="2"/>
</dbReference>
<feature type="compositionally biased region" description="Polar residues" evidence="5">
    <location>
        <begin position="353"/>
        <end position="363"/>
    </location>
</feature>
<feature type="region of interest" description="Disordered" evidence="5">
    <location>
        <begin position="436"/>
        <end position="537"/>
    </location>
</feature>
<evidence type="ECO:0000256" key="3">
    <source>
        <dbReference type="ARBA" id="ARBA00022833"/>
    </source>
</evidence>
<reference evidence="7" key="1">
    <citation type="journal article" date="2020" name="Stud. Mycol.">
        <title>101 Dothideomycetes genomes: a test case for predicting lifestyles and emergence of pathogens.</title>
        <authorList>
            <person name="Haridas S."/>
            <person name="Albert R."/>
            <person name="Binder M."/>
            <person name="Bloem J."/>
            <person name="Labutti K."/>
            <person name="Salamov A."/>
            <person name="Andreopoulos B."/>
            <person name="Baker S."/>
            <person name="Barry K."/>
            <person name="Bills G."/>
            <person name="Bluhm B."/>
            <person name="Cannon C."/>
            <person name="Castanera R."/>
            <person name="Culley D."/>
            <person name="Daum C."/>
            <person name="Ezra D."/>
            <person name="Gonzalez J."/>
            <person name="Henrissat B."/>
            <person name="Kuo A."/>
            <person name="Liang C."/>
            <person name="Lipzen A."/>
            <person name="Lutzoni F."/>
            <person name="Magnuson J."/>
            <person name="Mondo S."/>
            <person name="Nolan M."/>
            <person name="Ohm R."/>
            <person name="Pangilinan J."/>
            <person name="Park H.-J."/>
            <person name="Ramirez L."/>
            <person name="Alfaro M."/>
            <person name="Sun H."/>
            <person name="Tritt A."/>
            <person name="Yoshinaga Y."/>
            <person name="Zwiers L.-H."/>
            <person name="Turgeon B."/>
            <person name="Goodwin S."/>
            <person name="Spatafora J."/>
            <person name="Crous P."/>
            <person name="Grigoriev I."/>
        </authorList>
    </citation>
    <scope>NUCLEOTIDE SEQUENCE</scope>
    <source>
        <strain evidence="7">CBS 121739</strain>
    </source>
</reference>
<keyword evidence="8" id="KW-1185">Reference proteome</keyword>
<evidence type="ECO:0000256" key="1">
    <source>
        <dbReference type="ARBA" id="ARBA00022723"/>
    </source>
</evidence>
<feature type="compositionally biased region" description="Polar residues" evidence="5">
    <location>
        <begin position="36"/>
        <end position="53"/>
    </location>
</feature>
<keyword evidence="2 4" id="KW-0863">Zinc-finger</keyword>
<gene>
    <name evidence="7" type="ORF">EJ05DRAFT_483867</name>
</gene>
<feature type="compositionally biased region" description="Acidic residues" evidence="5">
    <location>
        <begin position="140"/>
        <end position="151"/>
    </location>
</feature>
<dbReference type="InterPro" id="IPR013083">
    <property type="entry name" value="Znf_RING/FYVE/PHD"/>
</dbReference>
<feature type="compositionally biased region" description="Polar residues" evidence="5">
    <location>
        <begin position="837"/>
        <end position="849"/>
    </location>
</feature>
<dbReference type="OrthoDB" id="5876363at2759"/>
<dbReference type="GO" id="GO:0006357">
    <property type="term" value="P:regulation of transcription by RNA polymerase II"/>
    <property type="evidence" value="ECO:0007669"/>
    <property type="project" value="TreeGrafter"/>
</dbReference>
<dbReference type="InterPro" id="IPR001965">
    <property type="entry name" value="Znf_PHD"/>
</dbReference>
<feature type="compositionally biased region" description="Low complexity" evidence="5">
    <location>
        <begin position="15"/>
        <end position="30"/>
    </location>
</feature>
<evidence type="ECO:0000313" key="7">
    <source>
        <dbReference type="EMBL" id="KAF2760081.1"/>
    </source>
</evidence>
<feature type="region of interest" description="Disordered" evidence="5">
    <location>
        <begin position="1"/>
        <end position="180"/>
    </location>
</feature>
<feature type="region of interest" description="Disordered" evidence="5">
    <location>
        <begin position="302"/>
        <end position="321"/>
    </location>
</feature>
<feature type="compositionally biased region" description="Low complexity" evidence="5">
    <location>
        <begin position="304"/>
        <end position="321"/>
    </location>
</feature>
<dbReference type="InterPro" id="IPR011011">
    <property type="entry name" value="Znf_FYVE_PHD"/>
</dbReference>
<dbReference type="PANTHER" id="PTHR47636:SF1">
    <property type="entry name" value="TRANSCRIPTIONAL REGULATORY PROTEIN RCO1"/>
    <property type="match status" value="1"/>
</dbReference>
<feature type="compositionally biased region" description="Basic and acidic residues" evidence="5">
    <location>
        <begin position="112"/>
        <end position="121"/>
    </location>
</feature>
<dbReference type="InterPro" id="IPR052819">
    <property type="entry name" value="Chromatin_regulatory_protein"/>
</dbReference>
<dbReference type="Pfam" id="PF00628">
    <property type="entry name" value="PHD"/>
    <property type="match status" value="1"/>
</dbReference>
<dbReference type="InterPro" id="IPR019786">
    <property type="entry name" value="Zinc_finger_PHD-type_CS"/>
</dbReference>
<dbReference type="RefSeq" id="XP_033602532.1">
    <property type="nucleotide sequence ID" value="XM_033745292.1"/>
</dbReference>
<dbReference type="GO" id="GO:0032221">
    <property type="term" value="C:Rpd3S complex"/>
    <property type="evidence" value="ECO:0007669"/>
    <property type="project" value="TreeGrafter"/>
</dbReference>
<evidence type="ECO:0000259" key="6">
    <source>
        <dbReference type="PROSITE" id="PS50016"/>
    </source>
</evidence>
<evidence type="ECO:0000256" key="2">
    <source>
        <dbReference type="ARBA" id="ARBA00022771"/>
    </source>
</evidence>
<evidence type="ECO:0000256" key="5">
    <source>
        <dbReference type="SAM" id="MobiDB-lite"/>
    </source>
</evidence>
<dbReference type="GeneID" id="54486346"/>
<dbReference type="SMART" id="SM00249">
    <property type="entry name" value="PHD"/>
    <property type="match status" value="2"/>
</dbReference>
<evidence type="ECO:0000313" key="8">
    <source>
        <dbReference type="Proteomes" id="UP000799437"/>
    </source>
</evidence>
<dbReference type="Gene3D" id="3.30.40.10">
    <property type="entry name" value="Zinc/RING finger domain, C3HC4 (zinc finger)"/>
    <property type="match status" value="2"/>
</dbReference>
<dbReference type="GO" id="GO:0008270">
    <property type="term" value="F:zinc ion binding"/>
    <property type="evidence" value="ECO:0007669"/>
    <property type="project" value="UniProtKB-KW"/>
</dbReference>
<feature type="region of interest" description="Disordered" evidence="5">
    <location>
        <begin position="328"/>
        <end position="404"/>
    </location>
</feature>
<feature type="compositionally biased region" description="Acidic residues" evidence="5">
    <location>
        <begin position="331"/>
        <end position="340"/>
    </location>
</feature>
<sequence length="949" mass="104535">MALNASSRATRRSSRANTPRARPASATTTPKISVPSALSTSLPQKARPQNTLDSWVEPPPPNPRPSFEDHGFERQGVLQHMEPLGTPPSAKLKAKLRGDAQKRPVFMNGLLSRDDNTRDSPDTLASGPVTREASARPEDTVEADTEIEASEEPAVTEPVDEVVDKTVQAAKNTEHPQPLLSRFNNFGKIVDRACEEARDNSDVRTNVALQKMYENSAHDSRLIKALDGILARSATPAQTAYFKRTVRKLKQQAKARESPPKKRLRLSLKMSKEPAPTPAFSPPKVTPQIEPTRTPRTTRALNMSSSVVPSSPASVKASASKVTRTLAVNDSDSDLSDVDETIAQGPPPDAVATNGTIASTEATTRPKRMAAPKGALLGRHPPVSKTRAGKRVTDDGDLSEATETEDHAEIDAIYARRKERLRAFDDVKFSESSYRLDPKYRPRTPLSNSLPPRSNGLVNGQQASNKTKASDDDDDDLSTVDYSSPPSKHFPRLGAPTRKKGLRTMISSPNKNKTKAVAGQAPMTRSGGIEGPSADGDLSDDEEVCAACGGIGLLISCDKCTEWFHFTCAEPPVEEKDLEGDENWWCSHCVMYEVRPPGADEPREGLFARLIDQMEWSKPMTFSLPERIREFFEDVKTGPDGEYEEEGVWIRAKNRHGYIESEDLTKLKDKSGVILCAQCGKSSLDGRPMLQCQVCQEHWHMDCCDPPLAVPPSVNHEWTKRQAFKCPRHVNRDLKAIEPKSEHVIDPDSIPINGRRTHRLRKPKNPVYVDPALRRGYRNNGVIEVVDDSSDDSEFYDEPSGEEEGQVLRLPVYGIKLDFIHAAKLSREKRQKLMQPPTITTTPSARPPHTTFTTPFAGHTMVEQQTALNLIQLAQKEDAAGLTSVDVDSLIMALLAEAPEQVVAQLTRAQSNLTNGTASAFDKLTFLTRLEEVIKQAKEQLSAQVKSVV</sequence>
<feature type="region of interest" description="Disordered" evidence="5">
    <location>
        <begin position="830"/>
        <end position="849"/>
    </location>
</feature>
<proteinExistence type="predicted"/>
<feature type="region of interest" description="Disordered" evidence="5">
    <location>
        <begin position="250"/>
        <end position="297"/>
    </location>
</feature>
<dbReference type="AlphaFoldDB" id="A0A6A6WG20"/>
<keyword evidence="3" id="KW-0862">Zinc</keyword>
<evidence type="ECO:0000256" key="4">
    <source>
        <dbReference type="PROSITE-ProRule" id="PRU00146"/>
    </source>
</evidence>
<keyword evidence="1" id="KW-0479">Metal-binding</keyword>
<organism evidence="7 8">
    <name type="scientific">Pseudovirgaria hyperparasitica</name>
    <dbReference type="NCBI Taxonomy" id="470096"/>
    <lineage>
        <taxon>Eukaryota</taxon>
        <taxon>Fungi</taxon>
        <taxon>Dikarya</taxon>
        <taxon>Ascomycota</taxon>
        <taxon>Pezizomycotina</taxon>
        <taxon>Dothideomycetes</taxon>
        <taxon>Dothideomycetes incertae sedis</taxon>
        <taxon>Acrospermales</taxon>
        <taxon>Acrospermaceae</taxon>
        <taxon>Pseudovirgaria</taxon>
    </lineage>
</organism>
<dbReference type="EMBL" id="ML996568">
    <property type="protein sequence ID" value="KAF2760081.1"/>
    <property type="molecule type" value="Genomic_DNA"/>
</dbReference>
<dbReference type="PROSITE" id="PS50016">
    <property type="entry name" value="ZF_PHD_2"/>
    <property type="match status" value="1"/>
</dbReference>
<name>A0A6A6WG20_9PEZI</name>
<feature type="domain" description="PHD-type" evidence="6">
    <location>
        <begin position="542"/>
        <end position="592"/>
    </location>
</feature>
<feature type="compositionally biased region" description="Pro residues" evidence="5">
    <location>
        <begin position="275"/>
        <end position="285"/>
    </location>
</feature>
<dbReference type="PROSITE" id="PS01359">
    <property type="entry name" value="ZF_PHD_1"/>
    <property type="match status" value="1"/>
</dbReference>
<feature type="compositionally biased region" description="Polar residues" evidence="5">
    <location>
        <begin position="445"/>
        <end position="467"/>
    </location>
</feature>
<dbReference type="PANTHER" id="PTHR47636">
    <property type="entry name" value="TRANSCRIPTIONAL REGULATORY PROTEIN RCO1"/>
    <property type="match status" value="1"/>
</dbReference>
<dbReference type="InterPro" id="IPR019787">
    <property type="entry name" value="Znf_PHD-finger"/>
</dbReference>
<accession>A0A6A6WG20</accession>